<dbReference type="Proteomes" id="UP001501323">
    <property type="component" value="Unassembled WGS sequence"/>
</dbReference>
<feature type="transmembrane region" description="Helical" evidence="1">
    <location>
        <begin position="100"/>
        <end position="124"/>
    </location>
</feature>
<gene>
    <name evidence="2" type="ORF">GCM10023332_11330</name>
</gene>
<keyword evidence="3" id="KW-1185">Reference proteome</keyword>
<feature type="transmembrane region" description="Helical" evidence="1">
    <location>
        <begin position="61"/>
        <end position="80"/>
    </location>
</feature>
<name>A0ABP9E0X8_9GAMM</name>
<comment type="caution">
    <text evidence="2">The sequence shown here is derived from an EMBL/GenBank/DDBJ whole genome shotgun (WGS) entry which is preliminary data.</text>
</comment>
<protein>
    <submittedName>
        <fullName evidence="2">Uncharacterized protein</fullName>
    </submittedName>
</protein>
<accession>A0ABP9E0X8</accession>
<organism evidence="2 3">
    <name type="scientific">Luteimonas vadosa</name>
    <dbReference type="NCBI Taxonomy" id="1165507"/>
    <lineage>
        <taxon>Bacteria</taxon>
        <taxon>Pseudomonadati</taxon>
        <taxon>Pseudomonadota</taxon>
        <taxon>Gammaproteobacteria</taxon>
        <taxon>Lysobacterales</taxon>
        <taxon>Lysobacteraceae</taxon>
        <taxon>Luteimonas</taxon>
    </lineage>
</organism>
<evidence type="ECO:0000313" key="2">
    <source>
        <dbReference type="EMBL" id="GAA4861028.1"/>
    </source>
</evidence>
<feature type="transmembrane region" description="Helical" evidence="1">
    <location>
        <begin position="33"/>
        <end position="54"/>
    </location>
</feature>
<proteinExistence type="predicted"/>
<keyword evidence="1" id="KW-1133">Transmembrane helix</keyword>
<reference evidence="3" key="1">
    <citation type="journal article" date="2019" name="Int. J. Syst. Evol. Microbiol.">
        <title>The Global Catalogue of Microorganisms (GCM) 10K type strain sequencing project: providing services to taxonomists for standard genome sequencing and annotation.</title>
        <authorList>
            <consortium name="The Broad Institute Genomics Platform"/>
            <consortium name="The Broad Institute Genome Sequencing Center for Infectious Disease"/>
            <person name="Wu L."/>
            <person name="Ma J."/>
        </authorList>
    </citation>
    <scope>NUCLEOTIDE SEQUENCE [LARGE SCALE GENOMIC DNA]</scope>
    <source>
        <strain evidence="3">JCM 18392</strain>
    </source>
</reference>
<keyword evidence="1" id="KW-0812">Transmembrane</keyword>
<evidence type="ECO:0000256" key="1">
    <source>
        <dbReference type="SAM" id="Phobius"/>
    </source>
</evidence>
<dbReference type="EMBL" id="BAABJY010000001">
    <property type="protein sequence ID" value="GAA4861028.1"/>
    <property type="molecule type" value="Genomic_DNA"/>
</dbReference>
<evidence type="ECO:0000313" key="3">
    <source>
        <dbReference type="Proteomes" id="UP001501323"/>
    </source>
</evidence>
<sequence>MSKSVVPALLALATFSGYSLVSGAPYLEAMLPGGLPLGNALAAVALCAIAGAAFSLSARGTMLRAVSGVSLLLTATWLPLSAGLAGNLALNFGNGRGSAWVGWTLLVAALAVGTLAWALVAALLRRARRARAG</sequence>
<keyword evidence="1" id="KW-0472">Membrane</keyword>